<proteinExistence type="predicted"/>
<evidence type="ECO:0000256" key="1">
    <source>
        <dbReference type="SAM" id="MobiDB-lite"/>
    </source>
</evidence>
<reference evidence="2 3" key="1">
    <citation type="submission" date="2023-11" db="EMBL/GenBank/DDBJ databases">
        <title>MicrobeMod: A computational toolkit for identifying prokaryotic methylation and restriction-modification with nanopore sequencing.</title>
        <authorList>
            <person name="Crits-Christoph A."/>
            <person name="Kang S.C."/>
            <person name="Lee H."/>
            <person name="Ostrov N."/>
        </authorList>
    </citation>
    <scope>NUCLEOTIDE SEQUENCE [LARGE SCALE GENOMIC DNA]</scope>
    <source>
        <strain evidence="2 3">ATCC 25935</strain>
    </source>
</reference>
<dbReference type="EMBL" id="CP140152">
    <property type="protein sequence ID" value="WQH02715.1"/>
    <property type="molecule type" value="Genomic_DNA"/>
</dbReference>
<gene>
    <name evidence="2" type="ORF">SR858_16720</name>
</gene>
<evidence type="ECO:0000313" key="2">
    <source>
        <dbReference type="EMBL" id="WQH02715.1"/>
    </source>
</evidence>
<dbReference type="GeneID" id="43166945"/>
<dbReference type="Proteomes" id="UP001326110">
    <property type="component" value="Chromosome"/>
</dbReference>
<dbReference type="RefSeq" id="WP_154819715.1">
    <property type="nucleotide sequence ID" value="NZ_CP140152.1"/>
</dbReference>
<organism evidence="2 3">
    <name type="scientific">Duganella zoogloeoides</name>
    <dbReference type="NCBI Taxonomy" id="75659"/>
    <lineage>
        <taxon>Bacteria</taxon>
        <taxon>Pseudomonadati</taxon>
        <taxon>Pseudomonadota</taxon>
        <taxon>Betaproteobacteria</taxon>
        <taxon>Burkholderiales</taxon>
        <taxon>Oxalobacteraceae</taxon>
        <taxon>Telluria group</taxon>
        <taxon>Duganella</taxon>
    </lineage>
</organism>
<feature type="region of interest" description="Disordered" evidence="1">
    <location>
        <begin position="99"/>
        <end position="132"/>
    </location>
</feature>
<sequence length="132" mass="14698">MERVYDQEAVIEPGEADPDSAGVYLLGKDSQRVARGSNALRKSFTRHADHGRGRVCHYVFDETARDSPMRRPLPDSQLSGSASPIRTIAANVCTQYAHCPQQHRSRAPDSPVPPAGTPRRPQFRLKTQDNFD</sequence>
<keyword evidence="3" id="KW-1185">Reference proteome</keyword>
<evidence type="ECO:0008006" key="4">
    <source>
        <dbReference type="Google" id="ProtNLM"/>
    </source>
</evidence>
<protein>
    <recommendedName>
        <fullName evidence="4">GIY-YIG nuclease family protein</fullName>
    </recommendedName>
</protein>
<name>A0ABZ0XSJ2_9BURK</name>
<evidence type="ECO:0000313" key="3">
    <source>
        <dbReference type="Proteomes" id="UP001326110"/>
    </source>
</evidence>
<accession>A0ABZ0XSJ2</accession>